<dbReference type="PANTHER" id="PTHR37318:SF1">
    <property type="entry name" value="BSL7504 PROTEIN"/>
    <property type="match status" value="1"/>
</dbReference>
<feature type="domain" description="Winged helix DNA-binding" evidence="2">
    <location>
        <begin position="39"/>
        <end position="118"/>
    </location>
</feature>
<dbReference type="InterPro" id="IPR036390">
    <property type="entry name" value="WH_DNA-bd_sf"/>
</dbReference>
<feature type="region of interest" description="Disordered" evidence="1">
    <location>
        <begin position="1"/>
        <end position="29"/>
    </location>
</feature>
<organism evidence="4 5">
    <name type="scientific">Eiseniibacteriota bacterium</name>
    <dbReference type="NCBI Taxonomy" id="2212470"/>
    <lineage>
        <taxon>Bacteria</taxon>
        <taxon>Candidatus Eiseniibacteriota</taxon>
    </lineage>
</organism>
<sequence length="125" mass="14497">MPRRRVRRPTLKRPAATAARRRAHSVGPPELNRLIHERLRLGILGALAVNDSLTFNELKSLMQTTDGNLSVHARKLEQARYIACTKSFEGRLPRTEFRITELGRRSLLRYLDHMEALITAMRERR</sequence>
<accession>A0A538TQ36</accession>
<feature type="compositionally biased region" description="Basic residues" evidence="1">
    <location>
        <begin position="1"/>
        <end position="11"/>
    </location>
</feature>
<gene>
    <name evidence="3" type="ORF">E6K74_02680</name>
    <name evidence="4" type="ORF">E6K77_02350</name>
</gene>
<dbReference type="Proteomes" id="UP000319829">
    <property type="component" value="Unassembled WGS sequence"/>
</dbReference>
<dbReference type="SUPFAM" id="SSF46785">
    <property type="entry name" value="Winged helix' DNA-binding domain"/>
    <property type="match status" value="1"/>
</dbReference>
<dbReference type="EMBL" id="VBOU01000017">
    <property type="protein sequence ID" value="TMQ55637.1"/>
    <property type="molecule type" value="Genomic_DNA"/>
</dbReference>
<evidence type="ECO:0000313" key="3">
    <source>
        <dbReference type="EMBL" id="TMQ55637.1"/>
    </source>
</evidence>
<evidence type="ECO:0000313" key="4">
    <source>
        <dbReference type="EMBL" id="TMQ65742.1"/>
    </source>
</evidence>
<protein>
    <submittedName>
        <fullName evidence="4">Transcriptional regulator</fullName>
    </submittedName>
</protein>
<dbReference type="Gene3D" id="1.10.10.10">
    <property type="entry name" value="Winged helix-like DNA-binding domain superfamily/Winged helix DNA-binding domain"/>
    <property type="match status" value="1"/>
</dbReference>
<name>A0A538TQ36_UNCEI</name>
<dbReference type="EMBL" id="VBOX01000016">
    <property type="protein sequence ID" value="TMQ65742.1"/>
    <property type="molecule type" value="Genomic_DNA"/>
</dbReference>
<comment type="caution">
    <text evidence="4">The sequence shown here is derived from an EMBL/GenBank/DDBJ whole genome shotgun (WGS) entry which is preliminary data.</text>
</comment>
<dbReference type="Proteomes" id="UP000317366">
    <property type="component" value="Unassembled WGS sequence"/>
</dbReference>
<dbReference type="PANTHER" id="PTHR37318">
    <property type="entry name" value="BSL7504 PROTEIN"/>
    <property type="match status" value="1"/>
</dbReference>
<dbReference type="InterPro" id="IPR027395">
    <property type="entry name" value="WH_DNA-bd_dom"/>
</dbReference>
<evidence type="ECO:0000313" key="6">
    <source>
        <dbReference type="Proteomes" id="UP000319829"/>
    </source>
</evidence>
<evidence type="ECO:0000259" key="2">
    <source>
        <dbReference type="Pfam" id="PF13601"/>
    </source>
</evidence>
<dbReference type="InterPro" id="IPR036388">
    <property type="entry name" value="WH-like_DNA-bd_sf"/>
</dbReference>
<evidence type="ECO:0000313" key="5">
    <source>
        <dbReference type="Proteomes" id="UP000317366"/>
    </source>
</evidence>
<dbReference type="Pfam" id="PF13601">
    <property type="entry name" value="HTH_34"/>
    <property type="match status" value="1"/>
</dbReference>
<proteinExistence type="predicted"/>
<evidence type="ECO:0000256" key="1">
    <source>
        <dbReference type="SAM" id="MobiDB-lite"/>
    </source>
</evidence>
<dbReference type="AlphaFoldDB" id="A0A538TQ36"/>
<reference evidence="5 6" key="1">
    <citation type="journal article" date="2019" name="Nat. Microbiol.">
        <title>Mediterranean grassland soil C-N compound turnover is dependent on rainfall and depth, and is mediated by genomically divergent microorganisms.</title>
        <authorList>
            <person name="Diamond S."/>
            <person name="Andeer P.F."/>
            <person name="Li Z."/>
            <person name="Crits-Christoph A."/>
            <person name="Burstein D."/>
            <person name="Anantharaman K."/>
            <person name="Lane K.R."/>
            <person name="Thomas B.C."/>
            <person name="Pan C."/>
            <person name="Northen T.R."/>
            <person name="Banfield J.F."/>
        </authorList>
    </citation>
    <scope>NUCLEOTIDE SEQUENCE [LARGE SCALE GENOMIC DNA]</scope>
    <source>
        <strain evidence="3">WS_4</strain>
        <strain evidence="4">WS_7</strain>
    </source>
</reference>